<protein>
    <recommendedName>
        <fullName evidence="10">Arrestin C-terminal-like domain-containing protein</fullName>
    </recommendedName>
</protein>
<organism evidence="8 9">
    <name type="scientific">Phytophthora cactorum</name>
    <dbReference type="NCBI Taxonomy" id="29920"/>
    <lineage>
        <taxon>Eukaryota</taxon>
        <taxon>Sar</taxon>
        <taxon>Stramenopiles</taxon>
        <taxon>Oomycota</taxon>
        <taxon>Peronosporomycetes</taxon>
        <taxon>Peronosporales</taxon>
        <taxon>Peronosporaceae</taxon>
        <taxon>Phytophthora</taxon>
    </lineage>
</organism>
<dbReference type="InterPro" id="IPR011022">
    <property type="entry name" value="Arrestin_C-like"/>
</dbReference>
<accession>A0A329S7Z9</accession>
<dbReference type="EMBL" id="RCMV01000225">
    <property type="protein sequence ID" value="KAG3221288.1"/>
    <property type="molecule type" value="Genomic_DNA"/>
</dbReference>
<gene>
    <name evidence="8" type="ORF">PC110_g11607</name>
    <name evidence="3" type="ORF">PC113_g10346</name>
    <name evidence="4" type="ORF">PC115_g5734</name>
    <name evidence="5" type="ORF">PC117_g392</name>
    <name evidence="6" type="ORF">PC118_g9585</name>
    <name evidence="7" type="ORF">PC129_g7974</name>
</gene>
<keyword evidence="9" id="KW-1185">Reference proteome</keyword>
<dbReference type="GO" id="GO:0005737">
    <property type="term" value="C:cytoplasm"/>
    <property type="evidence" value="ECO:0007669"/>
    <property type="project" value="TreeGrafter"/>
</dbReference>
<evidence type="ECO:0000259" key="1">
    <source>
        <dbReference type="Pfam" id="PF00339"/>
    </source>
</evidence>
<dbReference type="OrthoDB" id="2333384at2759"/>
<dbReference type="Proteomes" id="UP000251314">
    <property type="component" value="Unassembled WGS sequence"/>
</dbReference>
<dbReference type="PANTHER" id="PTHR11188:SF17">
    <property type="entry name" value="FI21816P1"/>
    <property type="match status" value="1"/>
</dbReference>
<proteinExistence type="predicted"/>
<reference evidence="3" key="2">
    <citation type="submission" date="2018-10" db="EMBL/GenBank/DDBJ databases">
        <title>Effector identification in a new, highly contiguous assembly of the strawberry crown rot pathogen Phytophthora cactorum.</title>
        <authorList>
            <person name="Armitage A.D."/>
            <person name="Nellist C.F."/>
            <person name="Bates H."/>
            <person name="Vickerstaff R.J."/>
            <person name="Harrison R.J."/>
        </authorList>
    </citation>
    <scope>NUCLEOTIDE SEQUENCE</scope>
    <source>
        <strain evidence="3">15-7</strain>
        <strain evidence="4">4032</strain>
        <strain evidence="5">4040</strain>
        <strain evidence="6">P415</strain>
        <strain evidence="7">P421</strain>
    </source>
</reference>
<reference evidence="8 9" key="1">
    <citation type="submission" date="2018-01" db="EMBL/GenBank/DDBJ databases">
        <title>Draft genome of the strawberry crown rot pathogen Phytophthora cactorum.</title>
        <authorList>
            <person name="Armitage A.D."/>
            <person name="Lysoe E."/>
            <person name="Nellist C.F."/>
            <person name="Harrison R.J."/>
            <person name="Brurberg M.B."/>
        </authorList>
    </citation>
    <scope>NUCLEOTIDE SEQUENCE [LARGE SCALE GENOMIC DNA]</scope>
    <source>
        <strain evidence="8 9">10300</strain>
    </source>
</reference>
<dbReference type="InterPro" id="IPR050357">
    <property type="entry name" value="Arrestin_domain-protein"/>
</dbReference>
<dbReference type="Proteomes" id="UP000736787">
    <property type="component" value="Unassembled WGS sequence"/>
</dbReference>
<dbReference type="GO" id="GO:0015031">
    <property type="term" value="P:protein transport"/>
    <property type="evidence" value="ECO:0007669"/>
    <property type="project" value="TreeGrafter"/>
</dbReference>
<evidence type="ECO:0000313" key="4">
    <source>
        <dbReference type="EMBL" id="KAG2932578.1"/>
    </source>
</evidence>
<dbReference type="InterPro" id="IPR014756">
    <property type="entry name" value="Ig_E-set"/>
</dbReference>
<feature type="domain" description="Arrestin C-terminal-like" evidence="2">
    <location>
        <begin position="185"/>
        <end position="313"/>
    </location>
</feature>
<dbReference type="Proteomes" id="UP000697107">
    <property type="component" value="Unassembled WGS sequence"/>
</dbReference>
<dbReference type="EMBL" id="MJFZ01000295">
    <property type="protein sequence ID" value="RAW32046.1"/>
    <property type="molecule type" value="Genomic_DNA"/>
</dbReference>
<dbReference type="InterPro" id="IPR014752">
    <property type="entry name" value="Arrestin-like_C"/>
</dbReference>
<dbReference type="EMBL" id="RCMI01000121">
    <property type="protein sequence ID" value="KAG2932578.1"/>
    <property type="molecule type" value="Genomic_DNA"/>
</dbReference>
<dbReference type="PANTHER" id="PTHR11188">
    <property type="entry name" value="ARRESTIN DOMAIN CONTAINING PROTEIN"/>
    <property type="match status" value="1"/>
</dbReference>
<evidence type="ECO:0008006" key="10">
    <source>
        <dbReference type="Google" id="ProtNLM"/>
    </source>
</evidence>
<evidence type="ECO:0000313" key="3">
    <source>
        <dbReference type="EMBL" id="KAG2857828.1"/>
    </source>
</evidence>
<dbReference type="EMBL" id="RCMK01000004">
    <property type="protein sequence ID" value="KAG2955524.1"/>
    <property type="molecule type" value="Genomic_DNA"/>
</dbReference>
<dbReference type="EMBL" id="RCMG01000275">
    <property type="protein sequence ID" value="KAG2857828.1"/>
    <property type="molecule type" value="Genomic_DNA"/>
</dbReference>
<dbReference type="Pfam" id="PF00339">
    <property type="entry name" value="Arrestin_N"/>
    <property type="match status" value="1"/>
</dbReference>
<dbReference type="InterPro" id="IPR011021">
    <property type="entry name" value="Arrestin-like_N"/>
</dbReference>
<dbReference type="VEuPathDB" id="FungiDB:PC110_g11607"/>
<evidence type="ECO:0000313" key="7">
    <source>
        <dbReference type="EMBL" id="KAG3221288.1"/>
    </source>
</evidence>
<feature type="domain" description="Arrestin-like N-terminal" evidence="1">
    <location>
        <begin position="22"/>
        <end position="122"/>
    </location>
</feature>
<evidence type="ECO:0000259" key="2">
    <source>
        <dbReference type="Pfam" id="PF02752"/>
    </source>
</evidence>
<evidence type="ECO:0000313" key="8">
    <source>
        <dbReference type="EMBL" id="RAW32046.1"/>
    </source>
</evidence>
<dbReference type="AlphaFoldDB" id="A0A329S7Z9"/>
<dbReference type="Proteomes" id="UP000760860">
    <property type="component" value="Unassembled WGS sequence"/>
</dbReference>
<sequence length="383" mass="41960">MGKVAKCLGIGIKGSIRVMLHRESYAAGDLVQGQLVLRVSRSIECEEFSLHVEGAETIAWSEGANHSLPPCNMRDEFLCDRIHLIEPMPRAFEPGEYRFRFRYQLDDTLPPVFHVTEGFAGAMRDVNASVSYTIKARMGLQGKLVTDLKTSQDLAVHRPSLCHPVRSLQKSSSDEVRLLSLMKSKGACEVSVCLDSDVHISGSSLSLQTRISNSSSRDMQNLSVLLYEDLTVELPNRRRSTGTRVMCTQNFPGVASGQLLDEVLYLPLIDDVNGRPIAPTNSAAFVRWQYRLEVKCRFMLSKSVKVEMPVIILRDIGAPPAHVDGATVPPAVVVVVPEADGNDGASDQQGTMPWSPSQVYAETDGDSVVARPIFIPPQAVAAV</sequence>
<dbReference type="STRING" id="29920.A0A329S7Z9"/>
<dbReference type="Proteomes" id="UP000735874">
    <property type="component" value="Unassembled WGS sequence"/>
</dbReference>
<dbReference type="Pfam" id="PF02752">
    <property type="entry name" value="Arrestin_C"/>
    <property type="match status" value="1"/>
</dbReference>
<evidence type="ECO:0000313" key="6">
    <source>
        <dbReference type="EMBL" id="KAG2983136.1"/>
    </source>
</evidence>
<name>A0A329S7Z9_9STRA</name>
<evidence type="ECO:0000313" key="9">
    <source>
        <dbReference type="Proteomes" id="UP000251314"/>
    </source>
</evidence>
<dbReference type="Gene3D" id="2.60.40.640">
    <property type="match status" value="2"/>
</dbReference>
<dbReference type="SUPFAM" id="SSF81296">
    <property type="entry name" value="E set domains"/>
    <property type="match status" value="2"/>
</dbReference>
<dbReference type="Proteomes" id="UP000774804">
    <property type="component" value="Unassembled WGS sequence"/>
</dbReference>
<dbReference type="EMBL" id="RCML01000264">
    <property type="protein sequence ID" value="KAG2983136.1"/>
    <property type="molecule type" value="Genomic_DNA"/>
</dbReference>
<evidence type="ECO:0000313" key="5">
    <source>
        <dbReference type="EMBL" id="KAG2955524.1"/>
    </source>
</evidence>
<comment type="caution">
    <text evidence="8">The sequence shown here is derived from an EMBL/GenBank/DDBJ whole genome shotgun (WGS) entry which is preliminary data.</text>
</comment>